<comment type="subcellular location">
    <subcellularLocation>
        <location evidence="1">Nucleus</location>
    </subcellularLocation>
</comment>
<dbReference type="PROSITE" id="PS50863">
    <property type="entry name" value="B3"/>
    <property type="match status" value="1"/>
</dbReference>
<protein>
    <submittedName>
        <fullName evidence="9">PREDICTED: B3</fullName>
    </submittedName>
</protein>
<keyword evidence="3" id="KW-0238">DNA-binding</keyword>
<sequence length="324" mass="35622">MVVLSSLAGVEEEFVDCSDAYAMDEVERLRALLENAVDEQKNFHECPFPFLVSGFRTPTSKDTGHFFIDRDRASNNVVLKLFSVKPNVQRSRGIHIVGSCNGFLCHELLSEVSNQLYIFAELLLGSPDYVSNQRVCGASNGFKYGVWIGRDIGGSVNSFGTPVKVLDPSLKEYTLRLKKWTMGGSVVYNLVSGWREIAKANKLKTSDTLQLWSFRDDSNKLGFVLIKISTTTMEVDQSGLSARTSSQNGTNSHTLSIAKVNSLKTSDDTVQCWSIKCKSRLRFALVKVSKTKVEVQQSSHGASTCSSSQNGQTGSSVSCISHDC</sequence>
<evidence type="ECO:0000256" key="6">
    <source>
        <dbReference type="SAM" id="MobiDB-lite"/>
    </source>
</evidence>
<dbReference type="InterPro" id="IPR005508">
    <property type="entry name" value="At2g31720-like"/>
</dbReference>
<reference evidence="8 11" key="3">
    <citation type="journal article" date="2022" name="G3 (Bethesda)">
        <title>Whole-genome sequence and methylome profiling of the almond [Prunus dulcis (Mill.) D.A. Webb] cultivar 'Nonpareil'.</title>
        <authorList>
            <person name="D'Amico-Willman K.M."/>
            <person name="Ouma W.Z."/>
            <person name="Meulia T."/>
            <person name="Sideli G.M."/>
            <person name="Gradziel T.M."/>
            <person name="Fresnedo-Ramirez J."/>
        </authorList>
    </citation>
    <scope>NUCLEOTIDE SEQUENCE [LARGE SCALE GENOMIC DNA]</scope>
    <source>
        <strain evidence="8">Clone GOH B32 T37-40</strain>
    </source>
</reference>
<evidence type="ECO:0000256" key="5">
    <source>
        <dbReference type="ARBA" id="ARBA00023242"/>
    </source>
</evidence>
<evidence type="ECO:0000256" key="4">
    <source>
        <dbReference type="ARBA" id="ARBA00023163"/>
    </source>
</evidence>
<dbReference type="EMBL" id="CABIKO010000066">
    <property type="protein sequence ID" value="VVA23021.1"/>
    <property type="molecule type" value="Genomic_DNA"/>
</dbReference>
<dbReference type="Proteomes" id="UP001054821">
    <property type="component" value="Chromosome 1"/>
</dbReference>
<dbReference type="CDD" id="cd10017">
    <property type="entry name" value="B3_DNA"/>
    <property type="match status" value="1"/>
</dbReference>
<reference evidence="10" key="2">
    <citation type="journal article" date="2020" name="Plant J.">
        <title>Transposons played a major role in the diversification between the closely related almond and peach genomes: results from the almond genome sequence.</title>
        <authorList>
            <person name="Alioto T."/>
            <person name="Alexiou K.G."/>
            <person name="Bardil A."/>
            <person name="Barteri F."/>
            <person name="Castanera R."/>
            <person name="Cruz F."/>
            <person name="Dhingra A."/>
            <person name="Duval H."/>
            <person name="Fernandez I Marti A."/>
            <person name="Frias L."/>
            <person name="Galan B."/>
            <person name="Garcia J.L."/>
            <person name="Howad W."/>
            <person name="Gomez-Garrido J."/>
            <person name="Gut M."/>
            <person name="Julca I."/>
            <person name="Morata J."/>
            <person name="Puigdomenech P."/>
            <person name="Ribeca P."/>
            <person name="Rubio Cabetas M.J."/>
            <person name="Vlasova A."/>
            <person name="Wirthensohn M."/>
            <person name="Garcia-Mas J."/>
            <person name="Gabaldon T."/>
            <person name="Casacuberta J.M."/>
            <person name="Arus P."/>
        </authorList>
    </citation>
    <scope>NUCLEOTIDE SEQUENCE [LARGE SCALE GENOMIC DNA]</scope>
    <source>
        <strain evidence="10">cv. Texas</strain>
    </source>
</reference>
<name>A0A5E4F930_PRUDU</name>
<feature type="domain" description="TF-B3" evidence="7">
    <location>
        <begin position="163"/>
        <end position="229"/>
    </location>
</feature>
<evidence type="ECO:0000256" key="2">
    <source>
        <dbReference type="ARBA" id="ARBA00023015"/>
    </source>
</evidence>
<keyword evidence="4" id="KW-0804">Transcription</keyword>
<evidence type="ECO:0000313" key="11">
    <source>
        <dbReference type="Proteomes" id="UP001054821"/>
    </source>
</evidence>
<evidence type="ECO:0000259" key="7">
    <source>
        <dbReference type="PROSITE" id="PS50863"/>
    </source>
</evidence>
<dbReference type="AlphaFoldDB" id="A0A5E4F930"/>
<feature type="region of interest" description="Disordered" evidence="6">
    <location>
        <begin position="299"/>
        <end position="324"/>
    </location>
</feature>
<dbReference type="GO" id="GO:0003677">
    <property type="term" value="F:DNA binding"/>
    <property type="evidence" value="ECO:0007669"/>
    <property type="project" value="UniProtKB-KW"/>
</dbReference>
<proteinExistence type="predicted"/>
<keyword evidence="11" id="KW-1185">Reference proteome</keyword>
<evidence type="ECO:0000256" key="1">
    <source>
        <dbReference type="ARBA" id="ARBA00004123"/>
    </source>
</evidence>
<dbReference type="Gramene" id="VVA23021">
    <property type="protein sequence ID" value="VVA23021"/>
    <property type="gene ID" value="Prudul26B028256"/>
</dbReference>
<dbReference type="Pfam" id="PF03754">
    <property type="entry name" value="At2g31720-like"/>
    <property type="match status" value="1"/>
</dbReference>
<accession>A0A5E4F930</accession>
<dbReference type="EMBL" id="JAJFAZ020000001">
    <property type="protein sequence ID" value="KAI5353923.1"/>
    <property type="molecule type" value="Genomic_DNA"/>
</dbReference>
<dbReference type="Gene3D" id="2.40.330.10">
    <property type="entry name" value="DNA-binding pseudobarrel domain"/>
    <property type="match status" value="1"/>
</dbReference>
<evidence type="ECO:0000313" key="10">
    <source>
        <dbReference type="Proteomes" id="UP000327085"/>
    </source>
</evidence>
<dbReference type="SUPFAM" id="SSF101936">
    <property type="entry name" value="DNA-binding pseudobarrel domain"/>
    <property type="match status" value="1"/>
</dbReference>
<evidence type="ECO:0000256" key="3">
    <source>
        <dbReference type="ARBA" id="ARBA00023125"/>
    </source>
</evidence>
<keyword evidence="5" id="KW-0539">Nucleus</keyword>
<dbReference type="InParanoid" id="A0A5E4F930"/>
<gene>
    <name evidence="9" type="ORF">ALMOND_2B028256</name>
    <name evidence="8" type="ORF">L3X38_006817</name>
</gene>
<dbReference type="InterPro" id="IPR015300">
    <property type="entry name" value="DNA-bd_pseudobarrel_sf"/>
</dbReference>
<organism evidence="9 10">
    <name type="scientific">Prunus dulcis</name>
    <name type="common">Almond</name>
    <name type="synonym">Amygdalus dulcis</name>
    <dbReference type="NCBI Taxonomy" id="3755"/>
    <lineage>
        <taxon>Eukaryota</taxon>
        <taxon>Viridiplantae</taxon>
        <taxon>Streptophyta</taxon>
        <taxon>Embryophyta</taxon>
        <taxon>Tracheophyta</taxon>
        <taxon>Spermatophyta</taxon>
        <taxon>Magnoliopsida</taxon>
        <taxon>eudicotyledons</taxon>
        <taxon>Gunneridae</taxon>
        <taxon>Pentapetalae</taxon>
        <taxon>rosids</taxon>
        <taxon>fabids</taxon>
        <taxon>Rosales</taxon>
        <taxon>Rosaceae</taxon>
        <taxon>Amygdaloideae</taxon>
        <taxon>Amygdaleae</taxon>
        <taxon>Prunus</taxon>
    </lineage>
</organism>
<keyword evidence="2" id="KW-0805">Transcription regulation</keyword>
<dbReference type="PANTHER" id="PTHR31541:SF25">
    <property type="entry name" value="GAMMA-GLIADIN B"/>
    <property type="match status" value="1"/>
</dbReference>
<evidence type="ECO:0000313" key="8">
    <source>
        <dbReference type="EMBL" id="KAI5353923.1"/>
    </source>
</evidence>
<dbReference type="Proteomes" id="UP000327085">
    <property type="component" value="Chromosome 1"/>
</dbReference>
<dbReference type="PANTHER" id="PTHR31541">
    <property type="entry name" value="B3 DOMAIN PLANT PROTEIN-RELATED"/>
    <property type="match status" value="1"/>
</dbReference>
<dbReference type="GO" id="GO:0005634">
    <property type="term" value="C:nucleus"/>
    <property type="evidence" value="ECO:0007669"/>
    <property type="project" value="UniProtKB-SubCell"/>
</dbReference>
<reference evidence="9" key="1">
    <citation type="submission" date="2019-07" db="EMBL/GenBank/DDBJ databases">
        <authorList>
            <person name="Alioto T."/>
            <person name="Alioto T."/>
            <person name="Gomez Garrido J."/>
        </authorList>
    </citation>
    <scope>NUCLEOTIDE SEQUENCE</scope>
</reference>
<evidence type="ECO:0000313" key="9">
    <source>
        <dbReference type="EMBL" id="VVA23021.1"/>
    </source>
</evidence>
<dbReference type="InterPro" id="IPR003340">
    <property type="entry name" value="B3_DNA-bd"/>
</dbReference>